<protein>
    <submittedName>
        <fullName evidence="3">Microtubule-associated protein TORTIFOLIA1-like protein</fullName>
    </submittedName>
</protein>
<dbReference type="Pfam" id="PF24714">
    <property type="entry name" value="TOR1L1_N"/>
    <property type="match status" value="1"/>
</dbReference>
<feature type="domain" description="TORTIFOLIA1/SINE1-2 N-terminal" evidence="2">
    <location>
        <begin position="6"/>
        <end position="281"/>
    </location>
</feature>
<dbReference type="InterPro" id="IPR033337">
    <property type="entry name" value="TORTIFOLIA1/SINE1-2"/>
</dbReference>
<evidence type="ECO:0000313" key="4">
    <source>
        <dbReference type="Proteomes" id="UP000623129"/>
    </source>
</evidence>
<accession>A0A833QMC4</accession>
<evidence type="ECO:0000313" key="3">
    <source>
        <dbReference type="EMBL" id="KAF3329110.1"/>
    </source>
</evidence>
<dbReference type="PANTHER" id="PTHR31355">
    <property type="entry name" value="MICROTUBULE-ASSOCIATED PROTEIN TORTIFOLIA1"/>
    <property type="match status" value="1"/>
</dbReference>
<dbReference type="AlphaFoldDB" id="A0A833QMC4"/>
<keyword evidence="4" id="KW-1185">Reference proteome</keyword>
<dbReference type="EMBL" id="SWLB01000015">
    <property type="protein sequence ID" value="KAF3329110.1"/>
    <property type="molecule type" value="Genomic_DNA"/>
</dbReference>
<dbReference type="OrthoDB" id="1904066at2759"/>
<feature type="compositionally biased region" description="Low complexity" evidence="1">
    <location>
        <begin position="299"/>
        <end position="308"/>
    </location>
</feature>
<dbReference type="InterPro" id="IPR011989">
    <property type="entry name" value="ARM-like"/>
</dbReference>
<dbReference type="PANTHER" id="PTHR31355:SF8">
    <property type="entry name" value="TORTIFOLIA1-LIKE PROTEIN 3"/>
    <property type="match status" value="1"/>
</dbReference>
<dbReference type="GO" id="GO:0008017">
    <property type="term" value="F:microtubule binding"/>
    <property type="evidence" value="ECO:0007669"/>
    <property type="project" value="InterPro"/>
</dbReference>
<dbReference type="Proteomes" id="UP000623129">
    <property type="component" value="Unassembled WGS sequence"/>
</dbReference>
<gene>
    <name evidence="3" type="ORF">FCM35_KLT06188</name>
</gene>
<reference evidence="3" key="1">
    <citation type="submission" date="2020-01" db="EMBL/GenBank/DDBJ databases">
        <title>Genome sequence of Kobresia littledalei, the first chromosome-level genome in the family Cyperaceae.</title>
        <authorList>
            <person name="Qu G."/>
        </authorList>
    </citation>
    <scope>NUCLEOTIDE SEQUENCE</scope>
    <source>
        <strain evidence="3">C.B.Clarke</strain>
        <tissue evidence="3">Leaf</tissue>
    </source>
</reference>
<proteinExistence type="predicted"/>
<organism evidence="3 4">
    <name type="scientific">Carex littledalei</name>
    <dbReference type="NCBI Taxonomy" id="544730"/>
    <lineage>
        <taxon>Eukaryota</taxon>
        <taxon>Viridiplantae</taxon>
        <taxon>Streptophyta</taxon>
        <taxon>Embryophyta</taxon>
        <taxon>Tracheophyta</taxon>
        <taxon>Spermatophyta</taxon>
        <taxon>Magnoliopsida</taxon>
        <taxon>Liliopsida</taxon>
        <taxon>Poales</taxon>
        <taxon>Cyperaceae</taxon>
        <taxon>Cyperoideae</taxon>
        <taxon>Cariceae</taxon>
        <taxon>Carex</taxon>
        <taxon>Carex subgen. Euthyceras</taxon>
    </lineage>
</organism>
<dbReference type="GO" id="GO:0005874">
    <property type="term" value="C:microtubule"/>
    <property type="evidence" value="ECO:0007669"/>
    <property type="project" value="InterPro"/>
</dbReference>
<comment type="caution">
    <text evidence="3">The sequence shown here is derived from an EMBL/GenBank/DDBJ whole genome shotgun (WGS) entry which is preliminary data.</text>
</comment>
<dbReference type="InterPro" id="IPR016024">
    <property type="entry name" value="ARM-type_fold"/>
</dbReference>
<feature type="region of interest" description="Disordered" evidence="1">
    <location>
        <begin position="289"/>
        <end position="363"/>
    </location>
</feature>
<feature type="region of interest" description="Disordered" evidence="1">
    <location>
        <begin position="567"/>
        <end position="595"/>
    </location>
</feature>
<feature type="compositionally biased region" description="Polar residues" evidence="1">
    <location>
        <begin position="349"/>
        <end position="363"/>
    </location>
</feature>
<feature type="compositionally biased region" description="Low complexity" evidence="1">
    <location>
        <begin position="318"/>
        <end position="331"/>
    </location>
</feature>
<dbReference type="SUPFAM" id="SSF48371">
    <property type="entry name" value="ARM repeat"/>
    <property type="match status" value="1"/>
</dbReference>
<sequence>MSSDGVRQRVNRCMNKLSDRDTEAMAARELDSLARSLSPDHLTPFISAISDARPTDKTPLRRHSLRLLSLLSASHSRDTLSPLLPRMLSSALRRLRDPDSSVRLACVDAVRSISAATDSSAFLTTVLRPVCDALLHEQDHHAQLTAALCMAAAVDAKSPHCPELAIYLQKLVPKFVKLLKSNAFKAKAALISLLGSIVAAGGASTSALTSLLVPCLVEALAWEDWAARKAASETLSVLAAAQRDLLVGFKTSCISSFESRRFDKVKIVRDSMNRMLDLWKEIPDVIDDDSNDAAAEPQSRSSVKGSSSDGRYTPAPLSSSNSVRSTSPVVTRNRRLHFTRSPPPEASPVVTNGRNNKRVSPTLSRKSDCKIEISVSRTPLKVVAEERSYEEKATRVTGFKSSARVVPYEENGELEMETKGINGGQKEDGDLSKIRMQLVQIEKQQTNLLDLLQKFMGTSQNGIHSLETRVHGIEMALDEISRDLAASSGRNSNANDNEAYTCCRLPGTEFLSPKYWRRNEGRYSSRFSVSETGESRSSYKWDRQRFAQQGGGFVVNPLAEINPQIMRGSTGESELAGGAAARESKKSESSSLKTR</sequence>
<evidence type="ECO:0000256" key="1">
    <source>
        <dbReference type="SAM" id="MobiDB-lite"/>
    </source>
</evidence>
<dbReference type="Gene3D" id="1.25.10.10">
    <property type="entry name" value="Leucine-rich Repeat Variant"/>
    <property type="match status" value="1"/>
</dbReference>
<dbReference type="FunFam" id="1.25.10.10:FF:000549">
    <property type="entry name" value="ARM repeat superfamily protein"/>
    <property type="match status" value="1"/>
</dbReference>
<dbReference type="InterPro" id="IPR057600">
    <property type="entry name" value="TORTIFOLIA1/SINE1-2_N"/>
</dbReference>
<name>A0A833QMC4_9POAL</name>
<evidence type="ECO:0000259" key="2">
    <source>
        <dbReference type="Pfam" id="PF24714"/>
    </source>
</evidence>